<feature type="transmembrane region" description="Helical" evidence="6">
    <location>
        <begin position="175"/>
        <end position="196"/>
    </location>
</feature>
<evidence type="ECO:0000256" key="3">
    <source>
        <dbReference type="ARBA" id="ARBA00022692"/>
    </source>
</evidence>
<feature type="transmembrane region" description="Helical" evidence="6">
    <location>
        <begin position="43"/>
        <end position="61"/>
    </location>
</feature>
<keyword evidence="4 6" id="KW-1133">Transmembrane helix</keyword>
<dbReference type="InterPro" id="IPR050833">
    <property type="entry name" value="Poly_Biosynth_Transport"/>
</dbReference>
<feature type="transmembrane region" description="Helical" evidence="6">
    <location>
        <begin position="359"/>
        <end position="378"/>
    </location>
</feature>
<feature type="transmembrane region" description="Helical" evidence="6">
    <location>
        <begin position="150"/>
        <end position="169"/>
    </location>
</feature>
<evidence type="ECO:0000256" key="5">
    <source>
        <dbReference type="ARBA" id="ARBA00023136"/>
    </source>
</evidence>
<organism evidence="7 8">
    <name type="scientific">Hujiaoplasma nucleasis</name>
    <dbReference type="NCBI Taxonomy" id="2725268"/>
    <lineage>
        <taxon>Bacteria</taxon>
        <taxon>Bacillati</taxon>
        <taxon>Mycoplasmatota</taxon>
        <taxon>Mollicutes</taxon>
        <taxon>Candidatus Izemoplasmatales</taxon>
        <taxon>Hujiaoplasmataceae</taxon>
        <taxon>Hujiaoplasma</taxon>
    </lineage>
</organism>
<dbReference type="PANTHER" id="PTHR30250:SF11">
    <property type="entry name" value="O-ANTIGEN TRANSPORTER-RELATED"/>
    <property type="match status" value="1"/>
</dbReference>
<dbReference type="EMBL" id="CP051151">
    <property type="protein sequence ID" value="QLY39818.1"/>
    <property type="molecule type" value="Genomic_DNA"/>
</dbReference>
<feature type="transmembrane region" description="Helical" evidence="6">
    <location>
        <begin position="12"/>
        <end position="31"/>
    </location>
</feature>
<sequence>MSNRAIGKDTAKLSFSEIFTLTISMISAMLLSRFRTLEEYGTYSQILLITNLAMTLLMLGLPNSINYFLSRATNQFERDKFLSTYFVFSTILGLLIGLILILSTNLIVEYFNNPMLKTFWFVLAFYPWSKLIISSVSKILIVYNSSNKLIIYKISNGIGLIFIIIIVQLLNLEFFYYMILFVFVELLFTFIVYLIVSKKIQKFHFSMEFAYLKMIFAYSVPIGLASLVGTINKQMDKLIVGRYFSVKEMAIFTNAAKELPVTFIALAFTSVGLPVIISFIHKNEVEKAILLWKKIIIISFLFLAYFTVGIFVFAPDVITLLYSDKYIDGVLVFRLYSLLLLMRFTYFGMILNALGKTKFILYSSIFTLVVNLILNIAFYRLFGFIGPAIATLVSVFLMQLVQLIVTSKLTKINFSSLFPWKDMFIILVITIIIGILMLQIKMLLPIEIYIGSILESILLACIGGVALIFIYYKKVYKLWKDLNNYY</sequence>
<dbReference type="PANTHER" id="PTHR30250">
    <property type="entry name" value="PST FAMILY PREDICTED COLANIC ACID TRANSPORTER"/>
    <property type="match status" value="1"/>
</dbReference>
<evidence type="ECO:0000256" key="6">
    <source>
        <dbReference type="SAM" id="Phobius"/>
    </source>
</evidence>
<dbReference type="AlphaFoldDB" id="A0A7L6N3M3"/>
<feature type="transmembrane region" description="Helical" evidence="6">
    <location>
        <begin position="82"/>
        <end position="107"/>
    </location>
</feature>
<feature type="transmembrane region" description="Helical" evidence="6">
    <location>
        <begin position="326"/>
        <end position="347"/>
    </location>
</feature>
<accession>A0A7L6N3M3</accession>
<dbReference type="KEGG" id="tbk:HF295_02660"/>
<comment type="subcellular location">
    <subcellularLocation>
        <location evidence="1">Cell membrane</location>
        <topology evidence="1">Multi-pass membrane protein</topology>
    </subcellularLocation>
</comment>
<dbReference type="RefSeq" id="WP_312032303.1">
    <property type="nucleotide sequence ID" value="NZ_CP051151.1"/>
</dbReference>
<protein>
    <submittedName>
        <fullName evidence="7">Oligosaccharide flippase family protein</fullName>
    </submittedName>
</protein>
<dbReference type="GO" id="GO:0005886">
    <property type="term" value="C:plasma membrane"/>
    <property type="evidence" value="ECO:0007669"/>
    <property type="project" value="UniProtKB-SubCell"/>
</dbReference>
<gene>
    <name evidence="7" type="ORF">HF295_02660</name>
</gene>
<keyword evidence="3 6" id="KW-0812">Transmembrane</keyword>
<evidence type="ECO:0000313" key="7">
    <source>
        <dbReference type="EMBL" id="QLY39818.1"/>
    </source>
</evidence>
<evidence type="ECO:0000256" key="2">
    <source>
        <dbReference type="ARBA" id="ARBA00022475"/>
    </source>
</evidence>
<proteinExistence type="predicted"/>
<feature type="transmembrane region" description="Helical" evidence="6">
    <location>
        <begin position="259"/>
        <end position="280"/>
    </location>
</feature>
<name>A0A7L6N3M3_9MOLU</name>
<evidence type="ECO:0000256" key="1">
    <source>
        <dbReference type="ARBA" id="ARBA00004651"/>
    </source>
</evidence>
<evidence type="ECO:0000313" key="8">
    <source>
        <dbReference type="Proteomes" id="UP000512167"/>
    </source>
</evidence>
<keyword evidence="8" id="KW-1185">Reference proteome</keyword>
<dbReference type="Proteomes" id="UP000512167">
    <property type="component" value="Chromosome"/>
</dbReference>
<keyword evidence="5 6" id="KW-0472">Membrane</keyword>
<feature type="transmembrane region" description="Helical" evidence="6">
    <location>
        <begin position="424"/>
        <end position="442"/>
    </location>
</feature>
<feature type="transmembrane region" description="Helical" evidence="6">
    <location>
        <begin position="292"/>
        <end position="314"/>
    </location>
</feature>
<keyword evidence="2" id="KW-1003">Cell membrane</keyword>
<feature type="transmembrane region" description="Helical" evidence="6">
    <location>
        <begin position="448"/>
        <end position="472"/>
    </location>
</feature>
<dbReference type="Pfam" id="PF13440">
    <property type="entry name" value="Polysacc_synt_3"/>
    <property type="match status" value="1"/>
</dbReference>
<feature type="transmembrane region" description="Helical" evidence="6">
    <location>
        <begin position="208"/>
        <end position="228"/>
    </location>
</feature>
<feature type="transmembrane region" description="Helical" evidence="6">
    <location>
        <begin position="384"/>
        <end position="404"/>
    </location>
</feature>
<feature type="transmembrane region" description="Helical" evidence="6">
    <location>
        <begin position="119"/>
        <end position="143"/>
    </location>
</feature>
<reference evidence="7 8" key="1">
    <citation type="submission" date="2020-04" db="EMBL/GenBank/DDBJ databases">
        <authorList>
            <person name="Zheng R.K."/>
            <person name="Sun C.M."/>
        </authorList>
    </citation>
    <scope>NUCLEOTIDE SEQUENCE [LARGE SCALE GENOMIC DNA]</scope>
    <source>
        <strain evidence="8">zrk29</strain>
    </source>
</reference>
<evidence type="ECO:0000256" key="4">
    <source>
        <dbReference type="ARBA" id="ARBA00022989"/>
    </source>
</evidence>